<evidence type="ECO:0000313" key="2">
    <source>
        <dbReference type="EMBL" id="MBB4692385.1"/>
    </source>
</evidence>
<feature type="chain" id="PRO_5031182689" evidence="1">
    <location>
        <begin position="23"/>
        <end position="123"/>
    </location>
</feature>
<evidence type="ECO:0000256" key="1">
    <source>
        <dbReference type="SAM" id="SignalP"/>
    </source>
</evidence>
<comment type="caution">
    <text evidence="2">The sequence shown here is derived from an EMBL/GenBank/DDBJ whole genome shotgun (WGS) entry which is preliminary data.</text>
</comment>
<accession>A0A7W7CPJ3</accession>
<name>A0A7W7CPJ3_9ACTN</name>
<sequence length="123" mass="12933">MLAVTVAMTTIAVGMLPGVAQAARPSWVSSGLSGVEAKGQYSRTGNSVHFYGNVKDTAGDDKAVKIIVRFSGECCAHAITNKKGVGKSVPVDLSSTKAAHLEVKECKGGGIRLWTCGDYKRIY</sequence>
<reference evidence="2 3" key="1">
    <citation type="submission" date="2020-08" db="EMBL/GenBank/DDBJ databases">
        <title>Sequencing the genomes of 1000 actinobacteria strains.</title>
        <authorList>
            <person name="Klenk H.-P."/>
        </authorList>
    </citation>
    <scope>NUCLEOTIDE SEQUENCE [LARGE SCALE GENOMIC DNA]</scope>
    <source>
        <strain evidence="2 3">DSM 45518</strain>
    </source>
</reference>
<keyword evidence="1" id="KW-0732">Signal</keyword>
<dbReference type="Proteomes" id="UP000542742">
    <property type="component" value="Unassembled WGS sequence"/>
</dbReference>
<evidence type="ECO:0000313" key="3">
    <source>
        <dbReference type="Proteomes" id="UP000542742"/>
    </source>
</evidence>
<protein>
    <submittedName>
        <fullName evidence="2">Uncharacterized protein</fullName>
    </submittedName>
</protein>
<feature type="signal peptide" evidence="1">
    <location>
        <begin position="1"/>
        <end position="22"/>
    </location>
</feature>
<dbReference type="RefSeq" id="WP_184951106.1">
    <property type="nucleotide sequence ID" value="NZ_BOMC01000078.1"/>
</dbReference>
<dbReference type="EMBL" id="JACHMF010000001">
    <property type="protein sequence ID" value="MBB4692385.1"/>
    <property type="molecule type" value="Genomic_DNA"/>
</dbReference>
<organism evidence="2 3">
    <name type="scientific">Paractinoplanes abujensis</name>
    <dbReference type="NCBI Taxonomy" id="882441"/>
    <lineage>
        <taxon>Bacteria</taxon>
        <taxon>Bacillati</taxon>
        <taxon>Actinomycetota</taxon>
        <taxon>Actinomycetes</taxon>
        <taxon>Micromonosporales</taxon>
        <taxon>Micromonosporaceae</taxon>
        <taxon>Paractinoplanes</taxon>
    </lineage>
</organism>
<dbReference type="AlphaFoldDB" id="A0A7W7CPJ3"/>
<proteinExistence type="predicted"/>
<gene>
    <name evidence="2" type="ORF">BKA14_002533</name>
</gene>
<keyword evidence="3" id="KW-1185">Reference proteome</keyword>